<evidence type="ECO:0000256" key="1">
    <source>
        <dbReference type="ARBA" id="ARBA00023161"/>
    </source>
</evidence>
<feature type="compositionally biased region" description="Acidic residues" evidence="2">
    <location>
        <begin position="544"/>
        <end position="558"/>
    </location>
</feature>
<dbReference type="PANTHER" id="PTHR15696">
    <property type="entry name" value="SMG-7 SUPPRESSOR WITH MORPHOLOGICAL EFFECT ON GENITALIA PROTEIN 7"/>
    <property type="match status" value="1"/>
</dbReference>
<dbReference type="Pfam" id="PF10374">
    <property type="entry name" value="EST1"/>
    <property type="match status" value="1"/>
</dbReference>
<reference evidence="5" key="1">
    <citation type="submission" date="2022-06" db="EMBL/GenBank/DDBJ databases">
        <authorList>
            <person name="Berger JAMES D."/>
            <person name="Berger JAMES D."/>
        </authorList>
    </citation>
    <scope>NUCLEOTIDE SEQUENCE [LARGE SCALE GENOMIC DNA]</scope>
</reference>
<dbReference type="Gene3D" id="1.25.40.10">
    <property type="entry name" value="Tetratricopeptide repeat domain"/>
    <property type="match status" value="1"/>
</dbReference>
<proteinExistence type="predicted"/>
<evidence type="ECO:0000259" key="3">
    <source>
        <dbReference type="Pfam" id="PF10373"/>
    </source>
</evidence>
<feature type="compositionally biased region" description="Polar residues" evidence="2">
    <location>
        <begin position="623"/>
        <end position="639"/>
    </location>
</feature>
<evidence type="ECO:0000256" key="2">
    <source>
        <dbReference type="SAM" id="MobiDB-lite"/>
    </source>
</evidence>
<feature type="compositionally biased region" description="Basic and acidic residues" evidence="2">
    <location>
        <begin position="1172"/>
        <end position="1185"/>
    </location>
</feature>
<dbReference type="SUPFAM" id="SSF48452">
    <property type="entry name" value="TPR-like"/>
    <property type="match status" value="1"/>
</dbReference>
<organism evidence="5 6">
    <name type="scientific">Trichobilharzia regenti</name>
    <name type="common">Nasal bird schistosome</name>
    <dbReference type="NCBI Taxonomy" id="157069"/>
    <lineage>
        <taxon>Eukaryota</taxon>
        <taxon>Metazoa</taxon>
        <taxon>Spiralia</taxon>
        <taxon>Lophotrochozoa</taxon>
        <taxon>Platyhelminthes</taxon>
        <taxon>Trematoda</taxon>
        <taxon>Digenea</taxon>
        <taxon>Strigeidida</taxon>
        <taxon>Schistosomatoidea</taxon>
        <taxon>Schistosomatidae</taxon>
        <taxon>Trichobilharzia</taxon>
    </lineage>
</organism>
<feature type="compositionally biased region" description="Basic and acidic residues" evidence="2">
    <location>
        <begin position="602"/>
        <end position="611"/>
    </location>
</feature>
<accession>A0AA85IT54</accession>
<feature type="compositionally biased region" description="Basic residues" evidence="2">
    <location>
        <begin position="1150"/>
        <end position="1160"/>
    </location>
</feature>
<dbReference type="InterPro" id="IPR018834">
    <property type="entry name" value="DNA/RNA-bd_Est1-type"/>
</dbReference>
<dbReference type="GO" id="GO:0000184">
    <property type="term" value="P:nuclear-transcribed mRNA catabolic process, nonsense-mediated decay"/>
    <property type="evidence" value="ECO:0007669"/>
    <property type="project" value="UniProtKB-KW"/>
</dbReference>
<name>A0AA85IT54_TRIRE</name>
<dbReference type="InterPro" id="IPR019458">
    <property type="entry name" value="Est1-like_N"/>
</dbReference>
<dbReference type="Pfam" id="PF10373">
    <property type="entry name" value="EST1_DNA_bind"/>
    <property type="match status" value="1"/>
</dbReference>
<keyword evidence="1" id="KW-0866">Nonsense-mediated mRNA decay</keyword>
<dbReference type="GO" id="GO:0042162">
    <property type="term" value="F:telomeric DNA binding"/>
    <property type="evidence" value="ECO:0007669"/>
    <property type="project" value="TreeGrafter"/>
</dbReference>
<dbReference type="Proteomes" id="UP000050795">
    <property type="component" value="Unassembled WGS sequence"/>
</dbReference>
<dbReference type="InterPro" id="IPR011990">
    <property type="entry name" value="TPR-like_helical_dom_sf"/>
</dbReference>
<dbReference type="GO" id="GO:0005697">
    <property type="term" value="C:telomerase holoenzyme complex"/>
    <property type="evidence" value="ECO:0007669"/>
    <property type="project" value="TreeGrafter"/>
</dbReference>
<feature type="compositionally biased region" description="Polar residues" evidence="2">
    <location>
        <begin position="737"/>
        <end position="746"/>
    </location>
</feature>
<feature type="compositionally biased region" description="Polar residues" evidence="2">
    <location>
        <begin position="523"/>
        <end position="537"/>
    </location>
</feature>
<feature type="region of interest" description="Disordered" evidence="2">
    <location>
        <begin position="523"/>
        <end position="559"/>
    </location>
</feature>
<feature type="region of interest" description="Disordered" evidence="2">
    <location>
        <begin position="1349"/>
        <end position="1368"/>
    </location>
</feature>
<feature type="region of interest" description="Disordered" evidence="2">
    <location>
        <begin position="565"/>
        <end position="584"/>
    </location>
</feature>
<feature type="region of interest" description="Disordered" evidence="2">
    <location>
        <begin position="1142"/>
        <end position="1223"/>
    </location>
</feature>
<feature type="compositionally biased region" description="Basic and acidic residues" evidence="2">
    <location>
        <begin position="941"/>
        <end position="956"/>
    </location>
</feature>
<feature type="domain" description="Telomerase activating protein Est1-like N-terminal" evidence="4">
    <location>
        <begin position="68"/>
        <end position="186"/>
    </location>
</feature>
<sequence length="1531" mass="174105">MSGDNTDKSKALWRAAYVAIKKLDAIYHGGKAIKTVFSYDAYGHRLRLKETLHKLMFMDLGGNSRRSEELIWRKVFYEPIFLYKLYVKDNDHQDRVSLFEESLVVHIFSAIGYYQSLVLAVQNEIGETHLPDLCGWVSIVFHIPFYCGLVFEFEVKPQLSTENKTVVNKLIHKCLTNIGDLFRYLIDLGGPNAKQLAYRYYKAAFYFDPLIGSPHNQLGILDVGRCYGLNAIFHYLRCLTSYSPFEGAKGNLVTVLAKNEIRYGRITREKSSRIGYPSYFRPKDFRKTIIRFIYLTQQFLKPAESRNPALENIFQDTLAELHSFLLLTDHLTIRSESVFSQEHTDCKSSRGDDGQQSYSVHADEASDQLTGPIFIRMLLISILIYEYTSQSKRQNDLNKSEGEVKESSNEPNHAQEIESSVGSFSLDTDEDENNSQVNPSIKCLSPVADKCDLSTAPNAPDLYGPLSFVLCMGELFITHVCRQIYNHLGQYMEGPKSKSVDVDICANSQKLCDNCVETIGLSKSSENQDSQHTSVSPTEKPEITEDTDNPEDEQEDSDGVACKKINSHESLHYSTDNDDDDDDEDYIRTRFHQYSSDEDSEHDFLERRPSDDNESETDFWGSDDSSLLHSQDEINSSGKSSDEDPDVFSDDRLRRASKLNRFGSQRNAKNPKCHKASSKHSLNSKSVDKNDDTAVSDASEEETMQDDKPKKVEVTPKAEFQVSAKDPEVPSRHDPSSESVGKNTYHSSKYLSKTENEEISDPCDTFNKHSYDPNKDITIRISLFSRLYLLSAVKLFLDWLSSSQFEHLDISALQDIDCPVIPDASIKSQKPCSTVGIWRASIERLVSQLTPLLNSIHPLHNTVSHELLCQDKIISSQAYTSDEGEQPVGNLCSHFFDPVNQDGNAFNIVDNLSTDGSLSVLKLISYQIPESNKFSSNIPDESDKISEKESVNKDDVGDNNNNDNNNNKDKEERIYLFPLPEDSLLLGLPSMKCFHDKIDFHNAWIAPTYTAIDETVLRCISLVFHGRYLVLCSPKLGLDVTYNDSITNDRLPFKCDTALSNPCGPLYSHHSNWLQPNRRRRRGRRYHRFYPVYKKVDRYSSFCSNAGGHQLARSDHRSSYMHHKGSSYWDYPRHSGSTRGHKSYYDSRYHSSHSQHRGKHRDTWDTEESDDRMEAVTKSDTHDSVCMKNTRRSESSPPTKSDQDLPCKDQTGPSEASQSRRDQAMRDMARLRLLNEVDKLASQFRNHSPLSSARNANAISDPQNSESIKKDIILEFDVTKSFLSPYLVIDAYCLTSHLHMVKQLVSSKRFILIIPQAVIAHLDYLKKTMATARVAIRYLEHEAHGGNRYLRLQRPEEKPNKPIELHRQDALHSDTQELVAETDEGESKSSTNQNLNLRVVRRWLSILDCASYFAQTLTNTNKSSDTISSESNTNKKTIQLNGSDEQEVDSVKDFLNITPPYCDLLSKECIAHESNDLSTNKTAPVTILIGFRNTAPEDTIVPQEFLTLVANHGVRLELIRSFIQRWKTMKS</sequence>
<feature type="compositionally biased region" description="Basic residues" evidence="2">
    <location>
        <begin position="669"/>
        <end position="678"/>
    </location>
</feature>
<dbReference type="Gene3D" id="3.40.50.1010">
    <property type="entry name" value="5'-nuclease"/>
    <property type="match status" value="1"/>
</dbReference>
<protein>
    <recommendedName>
        <fullName evidence="7">PIN domain-containing protein</fullName>
    </recommendedName>
</protein>
<feature type="region of interest" description="Disordered" evidence="2">
    <location>
        <begin position="1421"/>
        <end position="1443"/>
    </location>
</feature>
<evidence type="ECO:0000313" key="5">
    <source>
        <dbReference type="Proteomes" id="UP000050795"/>
    </source>
</evidence>
<feature type="compositionally biased region" description="Basic and acidic residues" evidence="2">
    <location>
        <begin position="394"/>
        <end position="416"/>
    </location>
</feature>
<feature type="compositionally biased region" description="Basic and acidic residues" evidence="2">
    <location>
        <begin position="725"/>
        <end position="736"/>
    </location>
</feature>
<dbReference type="WBParaSite" id="TREG1_101960.1">
    <property type="protein sequence ID" value="TREG1_101960.1"/>
    <property type="gene ID" value="TREG1_101960"/>
</dbReference>
<reference evidence="6" key="2">
    <citation type="submission" date="2023-11" db="UniProtKB">
        <authorList>
            <consortium name="WormBaseParasite"/>
        </authorList>
    </citation>
    <scope>IDENTIFICATION</scope>
</reference>
<feature type="region of interest" description="Disordered" evidence="2">
    <location>
        <begin position="935"/>
        <end position="971"/>
    </location>
</feature>
<feature type="region of interest" description="Disordered" evidence="2">
    <location>
        <begin position="394"/>
        <end position="419"/>
    </location>
</feature>
<feature type="compositionally biased region" description="Basic and acidic residues" evidence="2">
    <location>
        <begin position="705"/>
        <end position="716"/>
    </location>
</feature>
<dbReference type="GO" id="GO:0070034">
    <property type="term" value="F:telomerase RNA binding"/>
    <property type="evidence" value="ECO:0007669"/>
    <property type="project" value="TreeGrafter"/>
</dbReference>
<keyword evidence="5" id="KW-1185">Reference proteome</keyword>
<dbReference type="InterPro" id="IPR045153">
    <property type="entry name" value="Est1/Ebs1-like"/>
</dbReference>
<evidence type="ECO:0000259" key="4">
    <source>
        <dbReference type="Pfam" id="PF10374"/>
    </source>
</evidence>
<evidence type="ECO:0008006" key="7">
    <source>
        <dbReference type="Google" id="ProtNLM"/>
    </source>
</evidence>
<feature type="region of interest" description="Disordered" evidence="2">
    <location>
        <begin position="592"/>
        <end position="746"/>
    </location>
</feature>
<feature type="compositionally biased region" description="Basic and acidic residues" evidence="2">
    <location>
        <begin position="1353"/>
        <end position="1368"/>
    </location>
</feature>
<feature type="domain" description="DNA/RNA-binding" evidence="3">
    <location>
        <begin position="197"/>
        <end position="386"/>
    </location>
</feature>
<evidence type="ECO:0000313" key="6">
    <source>
        <dbReference type="WBParaSite" id="TREG1_101960.1"/>
    </source>
</evidence>
<dbReference type="PANTHER" id="PTHR15696:SF7">
    <property type="entry name" value="NONSENSE-MEDIATED MRNA DECAY FACTOR"/>
    <property type="match status" value="1"/>
</dbReference>